<evidence type="ECO:0000313" key="2">
    <source>
        <dbReference type="EMBL" id="QCI15505.1"/>
    </source>
</evidence>
<organism evidence="2 3">
    <name type="scientific">Pseudomonas putida</name>
    <name type="common">Arthrobacter siderocapsulatus</name>
    <dbReference type="NCBI Taxonomy" id="303"/>
    <lineage>
        <taxon>Bacteria</taxon>
        <taxon>Pseudomonadati</taxon>
        <taxon>Pseudomonadota</taxon>
        <taxon>Gammaproteobacteria</taxon>
        <taxon>Pseudomonadales</taxon>
        <taxon>Pseudomonadaceae</taxon>
        <taxon>Pseudomonas</taxon>
    </lineage>
</organism>
<evidence type="ECO:0000313" key="4">
    <source>
        <dbReference type="Proteomes" id="UP000542695"/>
    </source>
</evidence>
<dbReference type="AlphaFoldDB" id="A0A4D6XRU0"/>
<reference evidence="3" key="1">
    <citation type="submission" date="2019-04" db="EMBL/GenBank/DDBJ databases">
        <title>Genome sequence of Pseudomonas putida 1290, an auxin catabolizing strain.</title>
        <authorList>
            <person name="Laird T.S."/>
            <person name="Leveau J.H.J."/>
        </authorList>
    </citation>
    <scope>NUCLEOTIDE SEQUENCE [LARGE SCALE GENOMIC DNA]</scope>
    <source>
        <strain evidence="3">1290</strain>
    </source>
</reference>
<dbReference type="EMBL" id="CP039371">
    <property type="protein sequence ID" value="QCI15505.1"/>
    <property type="molecule type" value="Genomic_DNA"/>
</dbReference>
<gene>
    <name evidence="2" type="ORF">E6B08_17630</name>
    <name evidence="1" type="ORF">HX798_20555</name>
</gene>
<dbReference type="Proteomes" id="UP000542695">
    <property type="component" value="Unassembled WGS sequence"/>
</dbReference>
<accession>A0A4D6XRU0</accession>
<sequence>MFLEDEQSILAEAYQEKMREQGEEYSYGDALDALIQATTTDATHFIETLRPELKNRFEASGSPVFIVELEQRQ</sequence>
<reference evidence="2" key="2">
    <citation type="submission" date="2019-04" db="EMBL/GenBank/DDBJ databases">
        <title>Genome Sequence of Pseudomonas putida 1290, an Auxin Catabolizing Strain.</title>
        <authorList>
            <person name="Laird T.S."/>
            <person name="Leveau J.H.J."/>
        </authorList>
    </citation>
    <scope>NUCLEOTIDE SEQUENCE [LARGE SCALE GENOMIC DNA]</scope>
    <source>
        <strain evidence="2">1290</strain>
    </source>
</reference>
<dbReference type="Proteomes" id="UP000298551">
    <property type="component" value="Chromosome"/>
</dbReference>
<proteinExistence type="predicted"/>
<name>A0A4D6XRU0_PSEPU</name>
<evidence type="ECO:0000313" key="3">
    <source>
        <dbReference type="Proteomes" id="UP000298551"/>
    </source>
</evidence>
<reference evidence="1 4" key="3">
    <citation type="submission" date="2020-04" db="EMBL/GenBank/DDBJ databases">
        <title>Molecular characterization of pseudomonads from Agaricus bisporus reveal novel blotch 2 pathogens in Western Europe.</title>
        <authorList>
            <person name="Taparia T."/>
            <person name="Krijger M."/>
            <person name="Haynes E."/>
            <person name="Elpinstone J.G."/>
            <person name="Noble R."/>
            <person name="Van Der Wolf J."/>
        </authorList>
    </citation>
    <scope>NUCLEOTIDE SEQUENCE [LARGE SCALE GENOMIC DNA]</scope>
    <source>
        <strain evidence="1 4">P7765</strain>
    </source>
</reference>
<protein>
    <submittedName>
        <fullName evidence="2">Uncharacterized protein</fullName>
    </submittedName>
</protein>
<dbReference type="EMBL" id="JACARV010000067">
    <property type="protein sequence ID" value="NWC82660.1"/>
    <property type="molecule type" value="Genomic_DNA"/>
</dbReference>
<evidence type="ECO:0000313" key="1">
    <source>
        <dbReference type="EMBL" id="NWC82660.1"/>
    </source>
</evidence>